<evidence type="ECO:0000256" key="6">
    <source>
        <dbReference type="ARBA" id="ARBA00023016"/>
    </source>
</evidence>
<evidence type="ECO:0000313" key="11">
    <source>
        <dbReference type="Proteomes" id="UP000356407"/>
    </source>
</evidence>
<evidence type="ECO:0000256" key="4">
    <source>
        <dbReference type="ARBA" id="ARBA00022692"/>
    </source>
</evidence>
<gene>
    <name evidence="10" type="ORF">B4X68_17260</name>
</gene>
<dbReference type="GO" id="GO:0005886">
    <property type="term" value="C:plasma membrane"/>
    <property type="evidence" value="ECO:0007669"/>
    <property type="project" value="UniProtKB-SubCell"/>
</dbReference>
<reference evidence="10 11" key="1">
    <citation type="submission" date="2018-08" db="EMBL/GenBank/DDBJ databases">
        <authorList>
            <consortium name="GenomeTrakr: Next Generation Sequencing Network for Food Pathogen Tracability"/>
        </authorList>
    </citation>
    <scope>NUCLEOTIDE SEQUENCE [LARGE SCALE GENOMIC DNA]</scope>
    <source>
        <strain evidence="10 11">CFSAN060999</strain>
    </source>
</reference>
<evidence type="ECO:0000256" key="1">
    <source>
        <dbReference type="ARBA" id="ARBA00004651"/>
    </source>
</evidence>
<dbReference type="InterPro" id="IPR035906">
    <property type="entry name" value="MetI-like_sf"/>
</dbReference>
<dbReference type="Gene3D" id="1.10.3720.10">
    <property type="entry name" value="MetI-like"/>
    <property type="match status" value="1"/>
</dbReference>
<evidence type="ECO:0000313" key="10">
    <source>
        <dbReference type="EMBL" id="EAC3883730.1"/>
    </source>
</evidence>
<dbReference type="GO" id="GO:0048473">
    <property type="term" value="P:D-methionine transmembrane transport"/>
    <property type="evidence" value="ECO:0007669"/>
    <property type="project" value="TreeGrafter"/>
</dbReference>
<comment type="subcellular location">
    <subcellularLocation>
        <location evidence="1 8">Cell membrane</location>
        <topology evidence="1 8">Multi-pass membrane protein</topology>
    </subcellularLocation>
</comment>
<comment type="caution">
    <text evidence="10">The sequence shown here is derived from an EMBL/GenBank/DDBJ whole genome shotgun (WGS) entry which is preliminary data.</text>
</comment>
<feature type="transmembrane region" description="Helical" evidence="8">
    <location>
        <begin position="61"/>
        <end position="83"/>
    </location>
</feature>
<feature type="transmembrane region" description="Helical" evidence="8">
    <location>
        <begin position="190"/>
        <end position="210"/>
    </location>
</feature>
<dbReference type="CDD" id="cd06261">
    <property type="entry name" value="TM_PBP2"/>
    <property type="match status" value="1"/>
</dbReference>
<keyword evidence="6" id="KW-0346">Stress response</keyword>
<dbReference type="Proteomes" id="UP000356407">
    <property type="component" value="Unassembled WGS sequence"/>
</dbReference>
<dbReference type="InterPro" id="IPR000515">
    <property type="entry name" value="MetI-like"/>
</dbReference>
<protein>
    <submittedName>
        <fullName evidence="10">ABC transporter permease</fullName>
    </submittedName>
</protein>
<dbReference type="PANTHER" id="PTHR30450">
    <property type="entry name" value="ABC TRANSPORTER PERMEASE"/>
    <property type="match status" value="1"/>
</dbReference>
<dbReference type="AlphaFoldDB" id="A0AA86Y1I3"/>
<dbReference type="PANTHER" id="PTHR30450:SF1">
    <property type="entry name" value="D-METHIONINE TRANSPORT SYSTEM PERMEASE PROTEIN METI-RELATED"/>
    <property type="match status" value="1"/>
</dbReference>
<feature type="transmembrane region" description="Helical" evidence="8">
    <location>
        <begin position="148"/>
        <end position="170"/>
    </location>
</feature>
<evidence type="ECO:0000256" key="8">
    <source>
        <dbReference type="RuleBase" id="RU363032"/>
    </source>
</evidence>
<dbReference type="InterPro" id="IPR051322">
    <property type="entry name" value="AA_ABC_Transporter_Permease"/>
</dbReference>
<evidence type="ECO:0000256" key="3">
    <source>
        <dbReference type="ARBA" id="ARBA00022475"/>
    </source>
</evidence>
<keyword evidence="2 8" id="KW-0813">Transport</keyword>
<dbReference type="SUPFAM" id="SSF161098">
    <property type="entry name" value="MetI-like"/>
    <property type="match status" value="1"/>
</dbReference>
<evidence type="ECO:0000259" key="9">
    <source>
        <dbReference type="PROSITE" id="PS50928"/>
    </source>
</evidence>
<dbReference type="EMBL" id="AAAICE010000111">
    <property type="protein sequence ID" value="EAC3883730.1"/>
    <property type="molecule type" value="Genomic_DNA"/>
</dbReference>
<feature type="transmembrane region" description="Helical" evidence="8">
    <location>
        <begin position="89"/>
        <end position="108"/>
    </location>
</feature>
<feature type="transmembrane region" description="Helical" evidence="8">
    <location>
        <begin position="20"/>
        <end position="49"/>
    </location>
</feature>
<dbReference type="PROSITE" id="PS50928">
    <property type="entry name" value="ABC_TM1"/>
    <property type="match status" value="1"/>
</dbReference>
<organism evidence="10 11">
    <name type="scientific">Listeria monocytogenes</name>
    <dbReference type="NCBI Taxonomy" id="1639"/>
    <lineage>
        <taxon>Bacteria</taxon>
        <taxon>Bacillati</taxon>
        <taxon>Bacillota</taxon>
        <taxon>Bacilli</taxon>
        <taxon>Bacillales</taxon>
        <taxon>Listeriaceae</taxon>
        <taxon>Listeria</taxon>
    </lineage>
</organism>
<feature type="domain" description="ABC transmembrane type-1" evidence="9">
    <location>
        <begin position="16"/>
        <end position="207"/>
    </location>
</feature>
<keyword evidence="4 8" id="KW-0812">Transmembrane</keyword>
<evidence type="ECO:0000256" key="7">
    <source>
        <dbReference type="ARBA" id="ARBA00023136"/>
    </source>
</evidence>
<keyword evidence="7 8" id="KW-0472">Membrane</keyword>
<keyword evidence="5 8" id="KW-1133">Transmembrane helix</keyword>
<evidence type="ECO:0000256" key="2">
    <source>
        <dbReference type="ARBA" id="ARBA00022448"/>
    </source>
</evidence>
<proteinExistence type="inferred from homology"/>
<dbReference type="Pfam" id="PF00528">
    <property type="entry name" value="BPD_transp_1"/>
    <property type="match status" value="1"/>
</dbReference>
<name>A0AA86Y1I3_LISMN</name>
<keyword evidence="3" id="KW-1003">Cell membrane</keyword>
<evidence type="ECO:0000256" key="5">
    <source>
        <dbReference type="ARBA" id="ARBA00022989"/>
    </source>
</evidence>
<sequence>MAETIEILKTNLPQALWETFFMVGTSAIIGVVFGLLIGLVLFLVGSNLFHKNIFLHHLADFVVNAIRSLPFLILLITLIPLSAMLIGDPYTPAGGAIALSIAAIPFYARIAESAFAEIDYGVLEASVASGASTGQIVREVILPESLPALIRGFVLTLISLLGYSAMVGTIGAGGIGDLAIQYGYYRYETAILIVVILLLILLVQIIQWVGDACANHFSK</sequence>
<comment type="similarity">
    <text evidence="8">Belongs to the binding-protein-dependent transport system permease family.</text>
</comment>
<accession>A0AA86Y1I3</accession>